<sequence>MMFANIIFEFARFHGWNLKMQAVEFIHAKRVLIMAVVQASGQTCEVQHALIFEGESFDYWYDF</sequence>
<reference evidence="1 2" key="1">
    <citation type="journal article" date="2017" name="MBio">
        <title>Type VI secretion-mediated competition in the bee gut microbiome.</title>
        <authorList>
            <person name="Steele M.I."/>
            <person name="Kwong W.K."/>
            <person name="Powell J.E."/>
            <person name="Whiteley M."/>
            <person name="Moran N.A."/>
        </authorList>
    </citation>
    <scope>NUCLEOTIDE SEQUENCE [LARGE SCALE GENOMIC DNA]</scope>
    <source>
        <strain evidence="1 2">HK3</strain>
    </source>
</reference>
<comment type="caution">
    <text evidence="1">The sequence shown here is derived from an EMBL/GenBank/DDBJ whole genome shotgun (WGS) entry which is preliminary data.</text>
</comment>
<proteinExistence type="predicted"/>
<organism evidence="1 2">
    <name type="scientific">Snodgrassella alvi</name>
    <dbReference type="NCBI Taxonomy" id="1196083"/>
    <lineage>
        <taxon>Bacteria</taxon>
        <taxon>Pseudomonadati</taxon>
        <taxon>Pseudomonadota</taxon>
        <taxon>Betaproteobacteria</taxon>
        <taxon>Neisseriales</taxon>
        <taxon>Neisseriaceae</taxon>
        <taxon>Snodgrassella</taxon>
    </lineage>
</organism>
<dbReference type="EMBL" id="MEIU01000057">
    <property type="protein sequence ID" value="PIT59897.1"/>
    <property type="molecule type" value="Genomic_DNA"/>
</dbReference>
<dbReference type="AlphaFoldDB" id="A0A855FNE0"/>
<accession>A0A855FNE0</accession>
<gene>
    <name evidence="1" type="ORF">BHC57_06365</name>
</gene>
<evidence type="ECO:0000313" key="1">
    <source>
        <dbReference type="EMBL" id="PIT59897.1"/>
    </source>
</evidence>
<dbReference type="Proteomes" id="UP000230463">
    <property type="component" value="Unassembled WGS sequence"/>
</dbReference>
<evidence type="ECO:0000313" key="2">
    <source>
        <dbReference type="Proteomes" id="UP000230463"/>
    </source>
</evidence>
<name>A0A855FNE0_9NEIS</name>
<protein>
    <submittedName>
        <fullName evidence="1">Uncharacterized protein</fullName>
    </submittedName>
</protein>